<reference evidence="4" key="1">
    <citation type="submission" date="2019-10" db="EMBL/GenBank/DDBJ databases">
        <title>Streptomyces sp. nov., a novel actinobacterium isolated from alkaline environment.</title>
        <authorList>
            <person name="Golinska P."/>
        </authorList>
    </citation>
    <scope>NUCLEOTIDE SEQUENCE [LARGE SCALE GENOMIC DNA]</scope>
    <source>
        <strain evidence="4">DSM 42108</strain>
    </source>
</reference>
<protein>
    <submittedName>
        <fullName evidence="3">VOC family protein</fullName>
    </submittedName>
</protein>
<accession>A0A7W3T0C4</accession>
<dbReference type="AlphaFoldDB" id="A0A7W3T0C4"/>
<dbReference type="Pfam" id="PF18029">
    <property type="entry name" value="Glyoxalase_6"/>
    <property type="match status" value="1"/>
</dbReference>
<keyword evidence="4" id="KW-1185">Reference proteome</keyword>
<dbReference type="InterPro" id="IPR041581">
    <property type="entry name" value="Glyoxalase_6"/>
</dbReference>
<comment type="caution">
    <text evidence="3">The sequence shown here is derived from an EMBL/GenBank/DDBJ whole genome shotgun (WGS) entry which is preliminary data.</text>
</comment>
<dbReference type="PANTHER" id="PTHR35908:SF1">
    <property type="entry name" value="CONSERVED PROTEIN"/>
    <property type="match status" value="1"/>
</dbReference>
<dbReference type="Proteomes" id="UP000530234">
    <property type="component" value="Unassembled WGS sequence"/>
</dbReference>
<organism evidence="3 4">
    <name type="scientific">Streptomyces calidiresistens</name>
    <dbReference type="NCBI Taxonomy" id="1485586"/>
    <lineage>
        <taxon>Bacteria</taxon>
        <taxon>Bacillati</taxon>
        <taxon>Actinomycetota</taxon>
        <taxon>Actinomycetes</taxon>
        <taxon>Kitasatosporales</taxon>
        <taxon>Streptomycetaceae</taxon>
        <taxon>Streptomyces</taxon>
    </lineage>
</organism>
<gene>
    <name evidence="3" type="ORF">FOE67_03735</name>
</gene>
<dbReference type="SUPFAM" id="SSF54593">
    <property type="entry name" value="Glyoxalase/Bleomycin resistance protein/Dihydroxybiphenyl dioxygenase"/>
    <property type="match status" value="1"/>
</dbReference>
<feature type="region of interest" description="Disordered" evidence="1">
    <location>
        <begin position="42"/>
        <end position="64"/>
    </location>
</feature>
<feature type="domain" description="Glyoxalase-like" evidence="2">
    <location>
        <begin position="16"/>
        <end position="124"/>
    </location>
</feature>
<sequence>MSAEQRGDAPATFRNLTLEALDHQRLADWWCEALGYRRREQWAGEAQPRPAEWPVAIHDPGGEGPTIWITPVGERAASRNPVRLDVWGDTGRLLAMGATMVSEREGARDWDVLADPEGNEFLVFPPPEGGIPVHPGVR</sequence>
<dbReference type="EMBL" id="VKHS01000040">
    <property type="protein sequence ID" value="MBB0228644.1"/>
    <property type="molecule type" value="Genomic_DNA"/>
</dbReference>
<proteinExistence type="predicted"/>
<dbReference type="Gene3D" id="3.10.180.10">
    <property type="entry name" value="2,3-Dihydroxybiphenyl 1,2-Dioxygenase, domain 1"/>
    <property type="match status" value="1"/>
</dbReference>
<dbReference type="InterPro" id="IPR029068">
    <property type="entry name" value="Glyas_Bleomycin-R_OHBP_Dase"/>
</dbReference>
<name>A0A7W3T0C4_9ACTN</name>
<evidence type="ECO:0000313" key="4">
    <source>
        <dbReference type="Proteomes" id="UP000530234"/>
    </source>
</evidence>
<evidence type="ECO:0000256" key="1">
    <source>
        <dbReference type="SAM" id="MobiDB-lite"/>
    </source>
</evidence>
<dbReference type="RefSeq" id="WP_182660354.1">
    <property type="nucleotide sequence ID" value="NZ_VKHS01000040.1"/>
</dbReference>
<evidence type="ECO:0000313" key="3">
    <source>
        <dbReference type="EMBL" id="MBB0228644.1"/>
    </source>
</evidence>
<dbReference type="PANTHER" id="PTHR35908">
    <property type="entry name" value="HYPOTHETICAL FUSION PROTEIN"/>
    <property type="match status" value="1"/>
</dbReference>
<evidence type="ECO:0000259" key="2">
    <source>
        <dbReference type="Pfam" id="PF18029"/>
    </source>
</evidence>